<keyword evidence="8" id="KW-0902">Two-component regulatory system</keyword>
<keyword evidence="12" id="KW-1185">Reference proteome</keyword>
<organism evidence="11 12">
    <name type="scientific">Cellulomonas iranensis</name>
    <dbReference type="NCBI Taxonomy" id="76862"/>
    <lineage>
        <taxon>Bacteria</taxon>
        <taxon>Bacillati</taxon>
        <taxon>Actinomycetota</taxon>
        <taxon>Actinomycetes</taxon>
        <taxon>Micrococcales</taxon>
        <taxon>Cellulomonadaceae</taxon>
        <taxon>Cellulomonas</taxon>
    </lineage>
</organism>
<evidence type="ECO:0000256" key="8">
    <source>
        <dbReference type="ARBA" id="ARBA00023012"/>
    </source>
</evidence>
<reference evidence="11 12" key="1">
    <citation type="submission" date="2023-07" db="EMBL/GenBank/DDBJ databases">
        <title>Sequencing the genomes of 1000 actinobacteria strains.</title>
        <authorList>
            <person name="Klenk H.-P."/>
        </authorList>
    </citation>
    <scope>NUCLEOTIDE SEQUENCE [LARGE SCALE GENOMIC DNA]</scope>
    <source>
        <strain evidence="11 12">DSM 14785</strain>
    </source>
</reference>
<dbReference type="InterPro" id="IPR003594">
    <property type="entry name" value="HATPase_dom"/>
</dbReference>
<accession>A0ABU0GLS5</accession>
<evidence type="ECO:0000259" key="10">
    <source>
        <dbReference type="SMART" id="SM00387"/>
    </source>
</evidence>
<evidence type="ECO:0000256" key="1">
    <source>
        <dbReference type="ARBA" id="ARBA00000085"/>
    </source>
</evidence>
<dbReference type="InterPro" id="IPR036890">
    <property type="entry name" value="HATPase_C_sf"/>
</dbReference>
<dbReference type="SMART" id="SM00387">
    <property type="entry name" value="HATPase_c"/>
    <property type="match status" value="1"/>
</dbReference>
<evidence type="ECO:0000313" key="12">
    <source>
        <dbReference type="Proteomes" id="UP001240250"/>
    </source>
</evidence>
<dbReference type="Pfam" id="PF07730">
    <property type="entry name" value="HisKA_3"/>
    <property type="match status" value="1"/>
</dbReference>
<evidence type="ECO:0000256" key="6">
    <source>
        <dbReference type="ARBA" id="ARBA00022777"/>
    </source>
</evidence>
<dbReference type="PANTHER" id="PTHR24421:SF10">
    <property type="entry name" value="NITRATE_NITRITE SENSOR PROTEIN NARQ"/>
    <property type="match status" value="1"/>
</dbReference>
<keyword evidence="4" id="KW-0808">Transferase</keyword>
<keyword evidence="9" id="KW-0472">Membrane</keyword>
<evidence type="ECO:0000256" key="5">
    <source>
        <dbReference type="ARBA" id="ARBA00022741"/>
    </source>
</evidence>
<dbReference type="InterPro" id="IPR011712">
    <property type="entry name" value="Sig_transdc_His_kin_sub3_dim/P"/>
</dbReference>
<keyword evidence="7" id="KW-0067">ATP-binding</keyword>
<evidence type="ECO:0000256" key="4">
    <source>
        <dbReference type="ARBA" id="ARBA00022679"/>
    </source>
</evidence>
<protein>
    <recommendedName>
        <fullName evidence="2">histidine kinase</fullName>
        <ecNumber evidence="2">2.7.13.3</ecNumber>
    </recommendedName>
</protein>
<dbReference type="InterPro" id="IPR050482">
    <property type="entry name" value="Sensor_HK_TwoCompSys"/>
</dbReference>
<dbReference type="PANTHER" id="PTHR24421">
    <property type="entry name" value="NITRATE/NITRITE SENSOR PROTEIN NARX-RELATED"/>
    <property type="match status" value="1"/>
</dbReference>
<keyword evidence="9" id="KW-0812">Transmembrane</keyword>
<dbReference type="Proteomes" id="UP001240250">
    <property type="component" value="Unassembled WGS sequence"/>
</dbReference>
<dbReference type="EMBL" id="JAUSVM010000001">
    <property type="protein sequence ID" value="MDQ0426316.1"/>
    <property type="molecule type" value="Genomic_DNA"/>
</dbReference>
<feature type="domain" description="Histidine kinase/HSP90-like ATPase" evidence="10">
    <location>
        <begin position="295"/>
        <end position="395"/>
    </location>
</feature>
<feature type="transmembrane region" description="Helical" evidence="9">
    <location>
        <begin position="80"/>
        <end position="98"/>
    </location>
</feature>
<sequence>MASSDATAVVDRPAHLAIGRVTRLLSEVRLATLALALVAALVAGTADGADLWVVLLAVPFSVFPALSWDARGALLSRSGILLACDLVTTVLVLLALSGEIMTVYAAATVALLGVLVGARLALVMALAIAMVLVYANALDATGTTWLVVAVGSLGVIAMAGAGSALGSWLRAQDVAAREAALAQVRRAATLERVRIARDLHDTAAGDLAGATMLSGTLLARLEREGADERTIALARQLDEACRAAHLDTRTALGELRRAGAMPVDDLVDACRRWTRDVGTPVELDVDPAYAEVDVELAGDVRAMVLELLENVRRHAGANRVEVEVRVSCGGLTLTVTDDGRGMDQVPPAPDLVADGHYGLQGIDERAAAWRGSVERGPAPGGGLRTRVTLALTPETVEAR</sequence>
<dbReference type="SUPFAM" id="SSF55874">
    <property type="entry name" value="ATPase domain of HSP90 chaperone/DNA topoisomerase II/histidine kinase"/>
    <property type="match status" value="1"/>
</dbReference>
<evidence type="ECO:0000313" key="11">
    <source>
        <dbReference type="EMBL" id="MDQ0426316.1"/>
    </source>
</evidence>
<name>A0ABU0GLS5_9CELL</name>
<dbReference type="GO" id="GO:0016301">
    <property type="term" value="F:kinase activity"/>
    <property type="evidence" value="ECO:0007669"/>
    <property type="project" value="UniProtKB-KW"/>
</dbReference>
<feature type="transmembrane region" description="Helical" evidence="9">
    <location>
        <begin position="104"/>
        <end position="133"/>
    </location>
</feature>
<dbReference type="Gene3D" id="3.30.565.10">
    <property type="entry name" value="Histidine kinase-like ATPase, C-terminal domain"/>
    <property type="match status" value="1"/>
</dbReference>
<keyword evidence="5" id="KW-0547">Nucleotide-binding</keyword>
<evidence type="ECO:0000256" key="9">
    <source>
        <dbReference type="SAM" id="Phobius"/>
    </source>
</evidence>
<dbReference type="RefSeq" id="WP_134850608.1">
    <property type="nucleotide sequence ID" value="NZ_CP194061.1"/>
</dbReference>
<comment type="catalytic activity">
    <reaction evidence="1">
        <text>ATP + protein L-histidine = ADP + protein N-phospho-L-histidine.</text>
        <dbReference type="EC" id="2.7.13.3"/>
    </reaction>
</comment>
<feature type="transmembrane region" description="Helical" evidence="9">
    <location>
        <begin position="145"/>
        <end position="169"/>
    </location>
</feature>
<keyword evidence="6 11" id="KW-0418">Kinase</keyword>
<evidence type="ECO:0000256" key="3">
    <source>
        <dbReference type="ARBA" id="ARBA00022553"/>
    </source>
</evidence>
<comment type="caution">
    <text evidence="11">The sequence shown here is derived from an EMBL/GenBank/DDBJ whole genome shotgun (WGS) entry which is preliminary data.</text>
</comment>
<keyword evidence="9" id="KW-1133">Transmembrane helix</keyword>
<dbReference type="Gene3D" id="1.20.5.1930">
    <property type="match status" value="1"/>
</dbReference>
<evidence type="ECO:0000256" key="7">
    <source>
        <dbReference type="ARBA" id="ARBA00022840"/>
    </source>
</evidence>
<dbReference type="CDD" id="cd16917">
    <property type="entry name" value="HATPase_UhpB-NarQ-NarX-like"/>
    <property type="match status" value="1"/>
</dbReference>
<evidence type="ECO:0000256" key="2">
    <source>
        <dbReference type="ARBA" id="ARBA00012438"/>
    </source>
</evidence>
<dbReference type="Pfam" id="PF02518">
    <property type="entry name" value="HATPase_c"/>
    <property type="match status" value="1"/>
</dbReference>
<dbReference type="EC" id="2.7.13.3" evidence="2"/>
<keyword evidence="3" id="KW-0597">Phosphoprotein</keyword>
<feature type="transmembrane region" description="Helical" evidence="9">
    <location>
        <begin position="28"/>
        <end position="45"/>
    </location>
</feature>
<gene>
    <name evidence="11" type="ORF">JO380_002697</name>
</gene>
<proteinExistence type="predicted"/>